<name>A0ABT3CS09_9BACT</name>
<dbReference type="RefSeq" id="WP_264137220.1">
    <property type="nucleotide sequence ID" value="NZ_JAOYOD010000001.1"/>
</dbReference>
<dbReference type="EMBL" id="JAOYOD010000001">
    <property type="protein sequence ID" value="MCV9386429.1"/>
    <property type="molecule type" value="Genomic_DNA"/>
</dbReference>
<gene>
    <name evidence="1" type="ORF">N7U62_07125</name>
</gene>
<comment type="caution">
    <text evidence="1">The sequence shown here is derived from an EMBL/GenBank/DDBJ whole genome shotgun (WGS) entry which is preliminary data.</text>
</comment>
<reference evidence="1 2" key="1">
    <citation type="submission" date="2022-10" db="EMBL/GenBank/DDBJ databases">
        <title>Comparative genomics and taxonomic characterization of three novel marine species of genus Reichenbachiella exhibiting antioxidant and polysaccharide degradation activities.</title>
        <authorList>
            <person name="Muhammad N."/>
            <person name="Lee Y.-J."/>
            <person name="Ko J."/>
            <person name="Kim S.-G."/>
        </authorList>
    </citation>
    <scope>NUCLEOTIDE SEQUENCE [LARGE SCALE GENOMIC DNA]</scope>
    <source>
        <strain evidence="1 2">ABR2-5</strain>
    </source>
</reference>
<evidence type="ECO:0000313" key="1">
    <source>
        <dbReference type="EMBL" id="MCV9386429.1"/>
    </source>
</evidence>
<keyword evidence="2" id="KW-1185">Reference proteome</keyword>
<proteinExistence type="predicted"/>
<sequence length="76" mass="8814">MNQEVSHVLVFKTNIQTHQRAKSLRPLLNNHPTILDWSVDTEDVDKVLRVVAKQSLKEREVISLVVNQGFFCEELE</sequence>
<accession>A0ABT3CS09</accession>
<dbReference type="Proteomes" id="UP001300692">
    <property type="component" value="Unassembled WGS sequence"/>
</dbReference>
<organism evidence="1 2">
    <name type="scientific">Reichenbachiella ulvae</name>
    <dbReference type="NCBI Taxonomy" id="2980104"/>
    <lineage>
        <taxon>Bacteria</taxon>
        <taxon>Pseudomonadati</taxon>
        <taxon>Bacteroidota</taxon>
        <taxon>Cytophagia</taxon>
        <taxon>Cytophagales</taxon>
        <taxon>Reichenbachiellaceae</taxon>
        <taxon>Reichenbachiella</taxon>
    </lineage>
</organism>
<protein>
    <submittedName>
        <fullName evidence="1">Uncharacterized protein</fullName>
    </submittedName>
</protein>
<evidence type="ECO:0000313" key="2">
    <source>
        <dbReference type="Proteomes" id="UP001300692"/>
    </source>
</evidence>